<dbReference type="CDD" id="cd11070">
    <property type="entry name" value="CYP56-like"/>
    <property type="match status" value="1"/>
</dbReference>
<keyword evidence="3 5" id="KW-0479">Metal-binding</keyword>
<dbReference type="GeneID" id="19396116"/>
<sequence length="574" mass="62527">MGTLITGLITAALLYVASRLWRLSNNYRAARATGVPMVICPYDPDSAFWLVISVPIRPILRSLLPSGLPASVELSIWGWEFRRKAAVHEELGPVFFLVNTGVNRLICADPSMGYAIMCNRKDFTHPSLTVTVMGLLGSNILTSKDESWARQRRIVAPSLNERISPEVWTVGLGQASNMADVLISSSASPSVQKPANAIFGVRKIAMNVLSHIAYGQDRPFTFDPPSTKSSASISYVDAIAMVTEQITYAAFIPAKFLGLSFMPDVAQRLSAALIRLPGLTSDMLNQERQKSASAPPENLQTESSTGSPGTIMKTLVRLSDQEKVLTNESTAGSSTYLTEEEIAGNLFIFTAAGFDTTANTMSYAISLLAAHPEWQAWIQTEIDSVFGAPGTPPPDYATAFPKLVRCQAVMFETLRLFPPVVLLMRTITSPQSLVVGDTIYNLAAPCTVYVNSMALHTSRASWGDDALSFNPARWLQPGNPDPVLMTPPQGTLIPWSVGPRVCPGQKMSQVEFVAVVSTLFRKCNARPIVHGGESLQTAQARLLDMLQNSQPVLTLQISRPQDVEIEWLKRAVKA</sequence>
<keyword evidence="6" id="KW-0503">Monooxygenase</keyword>
<dbReference type="InterPro" id="IPR050121">
    <property type="entry name" value="Cytochrome_P450_monoxygenase"/>
</dbReference>
<dbReference type="Gene3D" id="1.10.630.10">
    <property type="entry name" value="Cytochrome P450"/>
    <property type="match status" value="1"/>
</dbReference>
<dbReference type="eggNOG" id="KOG0158">
    <property type="taxonomic scope" value="Eukaryota"/>
</dbReference>
<feature type="binding site" description="axial binding residue" evidence="5">
    <location>
        <position position="502"/>
    </location>
    <ligand>
        <name>heme</name>
        <dbReference type="ChEBI" id="CHEBI:30413"/>
    </ligand>
    <ligandPart>
        <name>Fe</name>
        <dbReference type="ChEBI" id="CHEBI:18248"/>
    </ligandPart>
</feature>
<keyword evidence="5 6" id="KW-0349">Heme</keyword>
<comment type="similarity">
    <text evidence="2 6">Belongs to the cytochrome P450 family.</text>
</comment>
<evidence type="ECO:0000256" key="4">
    <source>
        <dbReference type="ARBA" id="ARBA00023004"/>
    </source>
</evidence>
<dbReference type="InterPro" id="IPR001128">
    <property type="entry name" value="Cyt_P450"/>
</dbReference>
<dbReference type="PRINTS" id="PR00385">
    <property type="entry name" value="P450"/>
</dbReference>
<evidence type="ECO:0000256" key="6">
    <source>
        <dbReference type="RuleBase" id="RU000461"/>
    </source>
</evidence>
<dbReference type="PROSITE" id="PS00086">
    <property type="entry name" value="CYTOCHROME_P450"/>
    <property type="match status" value="1"/>
</dbReference>
<evidence type="ECO:0000256" key="5">
    <source>
        <dbReference type="PIRSR" id="PIRSR602401-1"/>
    </source>
</evidence>
<dbReference type="PANTHER" id="PTHR24305:SF166">
    <property type="entry name" value="CYTOCHROME P450 12A4, MITOCHONDRIAL-RELATED"/>
    <property type="match status" value="1"/>
</dbReference>
<dbReference type="OrthoDB" id="1470350at2759"/>
<dbReference type="GO" id="GO:0016705">
    <property type="term" value="F:oxidoreductase activity, acting on paired donors, with incorporation or reduction of molecular oxygen"/>
    <property type="evidence" value="ECO:0007669"/>
    <property type="project" value="InterPro"/>
</dbReference>
<dbReference type="InterPro" id="IPR017972">
    <property type="entry name" value="Cyt_P450_CS"/>
</dbReference>
<dbReference type="AlphaFoldDB" id="R0KIH2"/>
<comment type="cofactor">
    <cofactor evidence="1 5">
        <name>heme</name>
        <dbReference type="ChEBI" id="CHEBI:30413"/>
    </cofactor>
</comment>
<protein>
    <recommendedName>
        <fullName evidence="10">Cytochrome P450</fullName>
    </recommendedName>
</protein>
<dbReference type="Pfam" id="PF00067">
    <property type="entry name" value="p450"/>
    <property type="match status" value="1"/>
</dbReference>
<evidence type="ECO:0000256" key="1">
    <source>
        <dbReference type="ARBA" id="ARBA00001971"/>
    </source>
</evidence>
<name>R0KIH2_EXST2</name>
<dbReference type="InterPro" id="IPR002401">
    <property type="entry name" value="Cyt_P450_E_grp-I"/>
</dbReference>
<keyword evidence="4 5" id="KW-0408">Iron</keyword>
<dbReference type="RefSeq" id="XP_008024701.1">
    <property type="nucleotide sequence ID" value="XM_008026510.1"/>
</dbReference>
<evidence type="ECO:0000256" key="3">
    <source>
        <dbReference type="ARBA" id="ARBA00022723"/>
    </source>
</evidence>
<organism evidence="8 9">
    <name type="scientific">Exserohilum turcicum (strain 28A)</name>
    <name type="common">Northern leaf blight fungus</name>
    <name type="synonym">Setosphaeria turcica</name>
    <dbReference type="NCBI Taxonomy" id="671987"/>
    <lineage>
        <taxon>Eukaryota</taxon>
        <taxon>Fungi</taxon>
        <taxon>Dikarya</taxon>
        <taxon>Ascomycota</taxon>
        <taxon>Pezizomycotina</taxon>
        <taxon>Dothideomycetes</taxon>
        <taxon>Pleosporomycetidae</taxon>
        <taxon>Pleosporales</taxon>
        <taxon>Pleosporineae</taxon>
        <taxon>Pleosporaceae</taxon>
        <taxon>Exserohilum</taxon>
    </lineage>
</organism>
<dbReference type="HOGENOM" id="CLU_001570_25_2_1"/>
<evidence type="ECO:0000313" key="8">
    <source>
        <dbReference type="EMBL" id="EOA87847.1"/>
    </source>
</evidence>
<dbReference type="GO" id="GO:0020037">
    <property type="term" value="F:heme binding"/>
    <property type="evidence" value="ECO:0007669"/>
    <property type="project" value="InterPro"/>
</dbReference>
<evidence type="ECO:0008006" key="10">
    <source>
        <dbReference type="Google" id="ProtNLM"/>
    </source>
</evidence>
<dbReference type="Proteomes" id="UP000016935">
    <property type="component" value="Unassembled WGS sequence"/>
</dbReference>
<feature type="region of interest" description="Disordered" evidence="7">
    <location>
        <begin position="286"/>
        <end position="311"/>
    </location>
</feature>
<reference evidence="8 9" key="1">
    <citation type="journal article" date="2012" name="PLoS Pathog.">
        <title>Diverse lifestyles and strategies of plant pathogenesis encoded in the genomes of eighteen Dothideomycetes fungi.</title>
        <authorList>
            <person name="Ohm R.A."/>
            <person name="Feau N."/>
            <person name="Henrissat B."/>
            <person name="Schoch C.L."/>
            <person name="Horwitz B.A."/>
            <person name="Barry K.W."/>
            <person name="Condon B.J."/>
            <person name="Copeland A.C."/>
            <person name="Dhillon B."/>
            <person name="Glaser F."/>
            <person name="Hesse C.N."/>
            <person name="Kosti I."/>
            <person name="LaButti K."/>
            <person name="Lindquist E.A."/>
            <person name="Lucas S."/>
            <person name="Salamov A.A."/>
            <person name="Bradshaw R.E."/>
            <person name="Ciuffetti L."/>
            <person name="Hamelin R.C."/>
            <person name="Kema G.H.J."/>
            <person name="Lawrence C."/>
            <person name="Scott J.A."/>
            <person name="Spatafora J.W."/>
            <person name="Turgeon B.G."/>
            <person name="de Wit P.J.G.M."/>
            <person name="Zhong S."/>
            <person name="Goodwin S.B."/>
            <person name="Grigoriev I.V."/>
        </authorList>
    </citation>
    <scope>NUCLEOTIDE SEQUENCE [LARGE SCALE GENOMIC DNA]</scope>
    <source>
        <strain evidence="9">28A</strain>
    </source>
</reference>
<dbReference type="SUPFAM" id="SSF48264">
    <property type="entry name" value="Cytochrome P450"/>
    <property type="match status" value="1"/>
</dbReference>
<evidence type="ECO:0000256" key="2">
    <source>
        <dbReference type="ARBA" id="ARBA00010617"/>
    </source>
</evidence>
<evidence type="ECO:0000313" key="9">
    <source>
        <dbReference type="Proteomes" id="UP000016935"/>
    </source>
</evidence>
<feature type="compositionally biased region" description="Polar residues" evidence="7">
    <location>
        <begin position="298"/>
        <end position="308"/>
    </location>
</feature>
<dbReference type="InterPro" id="IPR036396">
    <property type="entry name" value="Cyt_P450_sf"/>
</dbReference>
<dbReference type="STRING" id="671987.R0KIH2"/>
<dbReference type="GO" id="GO:0004497">
    <property type="term" value="F:monooxygenase activity"/>
    <property type="evidence" value="ECO:0007669"/>
    <property type="project" value="UniProtKB-KW"/>
</dbReference>
<dbReference type="PANTHER" id="PTHR24305">
    <property type="entry name" value="CYTOCHROME P450"/>
    <property type="match status" value="1"/>
</dbReference>
<keyword evidence="9" id="KW-1185">Reference proteome</keyword>
<proteinExistence type="inferred from homology"/>
<accession>R0KIH2</accession>
<gene>
    <name evidence="8" type="ORF">SETTUDRAFT_130746</name>
</gene>
<dbReference type="GO" id="GO:0005506">
    <property type="term" value="F:iron ion binding"/>
    <property type="evidence" value="ECO:0007669"/>
    <property type="project" value="InterPro"/>
</dbReference>
<dbReference type="EMBL" id="KB908570">
    <property type="protein sequence ID" value="EOA87847.1"/>
    <property type="molecule type" value="Genomic_DNA"/>
</dbReference>
<dbReference type="PRINTS" id="PR00463">
    <property type="entry name" value="EP450I"/>
</dbReference>
<keyword evidence="6" id="KW-0560">Oxidoreductase</keyword>
<reference evidence="8 9" key="2">
    <citation type="journal article" date="2013" name="PLoS Genet.">
        <title>Comparative genome structure, secondary metabolite, and effector coding capacity across Cochliobolus pathogens.</title>
        <authorList>
            <person name="Condon B.J."/>
            <person name="Leng Y."/>
            <person name="Wu D."/>
            <person name="Bushley K.E."/>
            <person name="Ohm R.A."/>
            <person name="Otillar R."/>
            <person name="Martin J."/>
            <person name="Schackwitz W."/>
            <person name="Grimwood J."/>
            <person name="MohdZainudin N."/>
            <person name="Xue C."/>
            <person name="Wang R."/>
            <person name="Manning V.A."/>
            <person name="Dhillon B."/>
            <person name="Tu Z.J."/>
            <person name="Steffenson B.J."/>
            <person name="Salamov A."/>
            <person name="Sun H."/>
            <person name="Lowry S."/>
            <person name="LaButti K."/>
            <person name="Han J."/>
            <person name="Copeland A."/>
            <person name="Lindquist E."/>
            <person name="Barry K."/>
            <person name="Schmutz J."/>
            <person name="Baker S.E."/>
            <person name="Ciuffetti L.M."/>
            <person name="Grigoriev I.V."/>
            <person name="Zhong S."/>
            <person name="Turgeon B.G."/>
        </authorList>
    </citation>
    <scope>NUCLEOTIDE SEQUENCE [LARGE SCALE GENOMIC DNA]</scope>
    <source>
        <strain evidence="9">28A</strain>
    </source>
</reference>
<evidence type="ECO:0000256" key="7">
    <source>
        <dbReference type="SAM" id="MobiDB-lite"/>
    </source>
</evidence>